<evidence type="ECO:0000256" key="1">
    <source>
        <dbReference type="ARBA" id="ARBA00004236"/>
    </source>
</evidence>
<dbReference type="PANTHER" id="PTHR43646:SF2">
    <property type="entry name" value="GLYCOSYLTRANSFERASE 2-LIKE DOMAIN-CONTAINING PROTEIN"/>
    <property type="match status" value="1"/>
</dbReference>
<accession>A0A4R1AY58</accession>
<evidence type="ECO:0000259" key="12">
    <source>
        <dbReference type="Pfam" id="PF00535"/>
    </source>
</evidence>
<name>A0A4R1AY58_9BACI</name>
<dbReference type="Gene3D" id="3.90.550.10">
    <property type="entry name" value="Spore Coat Polysaccharide Biosynthesis Protein SpsA, Chain A"/>
    <property type="match status" value="1"/>
</dbReference>
<dbReference type="Proteomes" id="UP000293846">
    <property type="component" value="Unassembled WGS sequence"/>
</dbReference>
<dbReference type="RefSeq" id="WP_131237980.1">
    <property type="nucleotide sequence ID" value="NZ_CP183326.1"/>
</dbReference>
<keyword evidence="11" id="KW-0812">Transmembrane</keyword>
<evidence type="ECO:0000256" key="8">
    <source>
        <dbReference type="ARBA" id="ARBA00037904"/>
    </source>
</evidence>
<keyword evidence="2" id="KW-1003">Cell membrane</keyword>
<evidence type="ECO:0000256" key="10">
    <source>
        <dbReference type="ARBA" id="ARBA00040345"/>
    </source>
</evidence>
<feature type="transmembrane region" description="Helical" evidence="11">
    <location>
        <begin position="168"/>
        <end position="184"/>
    </location>
</feature>
<dbReference type="EMBL" id="SJTH01000038">
    <property type="protein sequence ID" value="TCJ02178.1"/>
    <property type="molecule type" value="Genomic_DNA"/>
</dbReference>
<dbReference type="STRING" id="1742358.GCA_001439605_02567"/>
<feature type="transmembrane region" description="Helical" evidence="11">
    <location>
        <begin position="329"/>
        <end position="349"/>
    </location>
</feature>
<evidence type="ECO:0000256" key="2">
    <source>
        <dbReference type="ARBA" id="ARBA00022475"/>
    </source>
</evidence>
<keyword evidence="6 11" id="KW-0472">Membrane</keyword>
<keyword evidence="3" id="KW-0328">Glycosyltransferase</keyword>
<protein>
    <recommendedName>
        <fullName evidence="10">4,4'-diaponeurosporenoate glycosyltransferase</fullName>
    </recommendedName>
</protein>
<keyword evidence="14" id="KW-1185">Reference proteome</keyword>
<keyword evidence="5" id="KW-0125">Carotenoid biosynthesis</keyword>
<evidence type="ECO:0000313" key="13">
    <source>
        <dbReference type="EMBL" id="TCJ02178.1"/>
    </source>
</evidence>
<dbReference type="GO" id="GO:0016117">
    <property type="term" value="P:carotenoid biosynthetic process"/>
    <property type="evidence" value="ECO:0007669"/>
    <property type="project" value="UniProtKB-KW"/>
</dbReference>
<proteinExistence type="inferred from homology"/>
<evidence type="ECO:0000256" key="7">
    <source>
        <dbReference type="ARBA" id="ARBA00037281"/>
    </source>
</evidence>
<evidence type="ECO:0000313" key="14">
    <source>
        <dbReference type="Proteomes" id="UP000293846"/>
    </source>
</evidence>
<sequence length="378" mass="43362">MLTVLLFLNLLVWVAVLVDASTGFRKLDRLEDETERINGPLLSIIVAARNEEENIESSIISQLKQNYKNIEWILVNDRSTDKTGKIMDKLQKTDKRIKVIHIRELPEGWLGKNYALYTGSQDAAGDLLLFTDADVQFQQQAIGKAISYFTNNKLEHLTAAPNLYGKNFFLQSFIAFFMFGFSYYKRPWMANRPRSKTGMGIGAFNMIAKKAYHAFGTHKAIKMRPDDDLMLGKKMKEMGHHQRMVTAMELLEVEWYGSLQEALIGLEKNTFAGLHYRISMVLFAIAGVFLSQVLPFFTLFSQDQIILSAANILLLAIVYTFIIKRMTTFSPLLFLLFPITALVFIYSIIRASFLTFKRGGIIWRGTKYRLSELREKRS</sequence>
<dbReference type="InterPro" id="IPR029044">
    <property type="entry name" value="Nucleotide-diphossugar_trans"/>
</dbReference>
<evidence type="ECO:0000256" key="4">
    <source>
        <dbReference type="ARBA" id="ARBA00022679"/>
    </source>
</evidence>
<feature type="transmembrane region" description="Helical" evidence="11">
    <location>
        <begin position="305"/>
        <end position="322"/>
    </location>
</feature>
<comment type="similarity">
    <text evidence="9">Belongs to the glycosyltransferase 2 family. CrtQ subfamily.</text>
</comment>
<feature type="domain" description="Glycosyltransferase 2-like" evidence="12">
    <location>
        <begin position="43"/>
        <end position="212"/>
    </location>
</feature>
<dbReference type="Pfam" id="PF00535">
    <property type="entry name" value="Glycos_transf_2"/>
    <property type="match status" value="1"/>
</dbReference>
<evidence type="ECO:0000256" key="3">
    <source>
        <dbReference type="ARBA" id="ARBA00022676"/>
    </source>
</evidence>
<evidence type="ECO:0000256" key="5">
    <source>
        <dbReference type="ARBA" id="ARBA00022746"/>
    </source>
</evidence>
<feature type="transmembrane region" description="Helical" evidence="11">
    <location>
        <begin position="278"/>
        <end position="299"/>
    </location>
</feature>
<dbReference type="AlphaFoldDB" id="A0A4R1AY58"/>
<comment type="subcellular location">
    <subcellularLocation>
        <location evidence="1">Cell membrane</location>
    </subcellularLocation>
</comment>
<keyword evidence="4 13" id="KW-0808">Transferase</keyword>
<comment type="caution">
    <text evidence="13">The sequence shown here is derived from an EMBL/GenBank/DDBJ whole genome shotgun (WGS) entry which is preliminary data.</text>
</comment>
<organism evidence="13 14">
    <name type="scientific">Cytobacillus praedii</name>
    <dbReference type="NCBI Taxonomy" id="1742358"/>
    <lineage>
        <taxon>Bacteria</taxon>
        <taxon>Bacillati</taxon>
        <taxon>Bacillota</taxon>
        <taxon>Bacilli</taxon>
        <taxon>Bacillales</taxon>
        <taxon>Bacillaceae</taxon>
        <taxon>Cytobacillus</taxon>
    </lineage>
</organism>
<dbReference type="InterPro" id="IPR001173">
    <property type="entry name" value="Glyco_trans_2-like"/>
</dbReference>
<dbReference type="PANTHER" id="PTHR43646">
    <property type="entry name" value="GLYCOSYLTRANSFERASE"/>
    <property type="match status" value="1"/>
</dbReference>
<comment type="pathway">
    <text evidence="8">Carotenoid biosynthesis; staphyloxanthin biosynthesis; staphyloxanthin from farnesyl diphosphate: step 4/5.</text>
</comment>
<comment type="function">
    <text evidence="7">Catalyzes the glycosylation of 4,4'-diaponeurosporenoate, i.e. the esterification of glucose at the C1'' position with the carboxyl group of 4,4'-diaponeurosporenic acid, to form glycosyl-4,4'-diaponeurosporenoate. This is a step in the biosynthesis of staphyloxanthin, an orange pigment present in most staphylococci strains.</text>
</comment>
<reference evidence="13 14" key="1">
    <citation type="submission" date="2019-03" db="EMBL/GenBank/DDBJ databases">
        <authorList>
            <person name="Jensen L."/>
            <person name="Storgaard J."/>
            <person name="Sulaj E."/>
            <person name="Schramm A."/>
            <person name="Marshall I.P.G."/>
        </authorList>
    </citation>
    <scope>NUCLEOTIDE SEQUENCE [LARGE SCALE GENOMIC DNA]</scope>
    <source>
        <strain evidence="13 14">2017H2G3</strain>
    </source>
</reference>
<gene>
    <name evidence="13" type="ORF">E0Y62_20470</name>
</gene>
<evidence type="ECO:0000256" key="6">
    <source>
        <dbReference type="ARBA" id="ARBA00023136"/>
    </source>
</evidence>
<dbReference type="GO" id="GO:0016757">
    <property type="term" value="F:glycosyltransferase activity"/>
    <property type="evidence" value="ECO:0007669"/>
    <property type="project" value="UniProtKB-KW"/>
</dbReference>
<dbReference type="GO" id="GO:0005886">
    <property type="term" value="C:plasma membrane"/>
    <property type="evidence" value="ECO:0007669"/>
    <property type="project" value="UniProtKB-SubCell"/>
</dbReference>
<evidence type="ECO:0000256" key="11">
    <source>
        <dbReference type="SAM" id="Phobius"/>
    </source>
</evidence>
<dbReference type="OrthoDB" id="9800276at2"/>
<evidence type="ECO:0000256" key="9">
    <source>
        <dbReference type="ARBA" id="ARBA00038120"/>
    </source>
</evidence>
<keyword evidence="11" id="KW-1133">Transmembrane helix</keyword>
<dbReference type="SUPFAM" id="SSF53448">
    <property type="entry name" value="Nucleotide-diphospho-sugar transferases"/>
    <property type="match status" value="1"/>
</dbReference>